<dbReference type="Proteomes" id="UP000254924">
    <property type="component" value="Unassembled WGS sequence"/>
</dbReference>
<keyword evidence="2" id="KW-0964">Secreted</keyword>
<reference evidence="9 10" key="1">
    <citation type="submission" date="2018-06" db="EMBL/GenBank/DDBJ databases">
        <authorList>
            <consortium name="Pathogen Informatics"/>
            <person name="Doyle S."/>
        </authorList>
    </citation>
    <scope>NUCLEOTIDE SEQUENCE [LARGE SCALE GENOMIC DNA]</scope>
    <source>
        <strain evidence="9 10">NCTC12224</strain>
    </source>
</reference>
<evidence type="ECO:0000256" key="4">
    <source>
        <dbReference type="ARBA" id="ARBA00022837"/>
    </source>
</evidence>
<gene>
    <name evidence="9" type="ORF">NCTC12224_01465</name>
</gene>
<evidence type="ECO:0000256" key="3">
    <source>
        <dbReference type="ARBA" id="ARBA00022729"/>
    </source>
</evidence>
<keyword evidence="5" id="KW-0175">Coiled coil</keyword>
<organism evidence="9 10">
    <name type="scientific">Streptococcus hyointestinalis</name>
    <dbReference type="NCBI Taxonomy" id="1337"/>
    <lineage>
        <taxon>Bacteria</taxon>
        <taxon>Bacillati</taxon>
        <taxon>Bacillota</taxon>
        <taxon>Bacilli</taxon>
        <taxon>Lactobacillales</taxon>
        <taxon>Streptococcaceae</taxon>
        <taxon>Streptococcus</taxon>
    </lineage>
</organism>
<dbReference type="SUPFAM" id="SSF57783">
    <property type="entry name" value="Zinc beta-ribbon"/>
    <property type="match status" value="1"/>
</dbReference>
<dbReference type="GO" id="GO:0008270">
    <property type="term" value="F:zinc ion binding"/>
    <property type="evidence" value="ECO:0007669"/>
    <property type="project" value="InterPro"/>
</dbReference>
<evidence type="ECO:0000259" key="8">
    <source>
        <dbReference type="Pfam" id="PF18840"/>
    </source>
</evidence>
<keyword evidence="4" id="KW-0106">Calcium</keyword>
<sequence length="1307" mass="149517">MANSQHLVKKRSQEQLTKLASKDIVAVATALGMSLKRESNHFYWEEHDSFKINPKTNRFMWWSRGKGGNTIDLVRVVREEWTGRPTPFKEAVQFVETGEFPKVTVTPEKKEPFKNYLAPYEHKDFELGRHYLKEERGLSDDTIDTVLASGNMVSATLKKGDYFEPVILFKSRDSDGVMIGGSLQGIIENKVQHPERGRLKKIMRHSDGLAGFHLDIGTPKRLVFTEAPIDLMSYYELHKDSLSDVRLVAMDGLKKGVISRYTADLLTDGQYSKTMPRESIRGVLDNIHQTTRILKDSPNLITLAVDNDDAGRGFIKDLQADGIPMTVDIPPLKEEQNKMDWNDYLKQMKSEESQMTTEVEKGEMNEKASDSHQVQETSSDNSRLAQAKRKKQRLEEEYNMAVEAVFAHQKLTNGQPMNDKRGGEAWFKRQEKLENRARNLLDDISKQEERIQSLEYQDEGLNRWGTGLALTIDNIPRIREEIEKGKRGESVYTKATLRTYAKRLKVLEDQVKRLDTITISPQAQALIDQGQVRQWKKQPDTYFVKGLRRVALTLKDDGSFEVAKRYAPKTPEEIEHVTALLKQPIESEAIMETNTPQKSAQELLDEYKMLDDRYTDVFNQTMGAYAKGEEVSSDALAYVSQELEHKFEEYQAQLSLEEEQHRKVEAEEEPSYHVRFHWSESPIFQNMEEGTILSYEDFTTPLYQENQKQFDRLKKRTTDSPLEAGYEVLPYAKTKFDLLSPEGEVLEEGLRYNIGEETQTISESLSDAPYYQDLKKLDETVLAGLAQRESLEALADNVVPRDFTAALSLAYDKGEEAILDNVVFQERHPQEYALFVQLGANSTSLDDLVQKAINLSVVDKESRFYAQWLEGKIKTASDPLQVSKENDKTLFPKDSDGDGLTDDEEAALGTNPFSADSDGDGTPDGIEKGSGTDPNNASDNPAERQQHNLELSELIKKGDAKAINQHLQERNKDYFDQDNYINYLDGLADFSHYSSRNARLLKSQLGTATMVASFKEWRNRGGRVKKGEKALYVQAPKTVTLTDKKGQALLDDQGQEKTRTYFKAIPVFDVSQVEAQEGKTLDLPQSKTIVPDVMDKTYFQNIYRSLRDISEKQNGVPIRFWKYVEDEGLYHEKHNYIAIQKDMSYEQTLTTLIQKVAESELHNSKKLEELNPHFKDGFMTKPDRDFQIESVTYVLCRHLGLPTKHSFDYLEIWQNWMHPEQGLEQLTQHLEVIQNEAKSLIERMDKTLTIYQERTQVKHQEAKAPLATSEKTTNNFYASLAAAKATAKQHQTKEEDTPKKAQRATKK</sequence>
<evidence type="ECO:0000256" key="6">
    <source>
        <dbReference type="SAM" id="MobiDB-lite"/>
    </source>
</evidence>
<dbReference type="GO" id="GO:0006260">
    <property type="term" value="P:DNA replication"/>
    <property type="evidence" value="ECO:0007669"/>
    <property type="project" value="InterPro"/>
</dbReference>
<keyword evidence="10" id="KW-1185">Reference proteome</keyword>
<feature type="compositionally biased region" description="Basic and acidic residues" evidence="6">
    <location>
        <begin position="351"/>
        <end position="370"/>
    </location>
</feature>
<accession>A0A380KAZ7</accession>
<feature type="compositionally biased region" description="Basic and acidic residues" evidence="6">
    <location>
        <begin position="884"/>
        <end position="896"/>
    </location>
</feature>
<comment type="subcellular location">
    <subcellularLocation>
        <location evidence="1">Secreted</location>
    </subcellularLocation>
</comment>
<dbReference type="EMBL" id="UHFN01000007">
    <property type="protein sequence ID" value="SUN61430.1"/>
    <property type="molecule type" value="Genomic_DNA"/>
</dbReference>
<dbReference type="InterPro" id="IPR013610">
    <property type="entry name" value="ArdC_N"/>
</dbReference>
<evidence type="ECO:0000259" key="7">
    <source>
        <dbReference type="Pfam" id="PF08401"/>
    </source>
</evidence>
<keyword evidence="3" id="KW-0732">Signal</keyword>
<evidence type="ECO:0000256" key="2">
    <source>
        <dbReference type="ARBA" id="ARBA00022525"/>
    </source>
</evidence>
<dbReference type="Pfam" id="PF08401">
    <property type="entry name" value="ArdcN"/>
    <property type="match status" value="1"/>
</dbReference>
<dbReference type="Pfam" id="PF18884">
    <property type="entry name" value="TSP3_bac"/>
    <property type="match status" value="2"/>
</dbReference>
<feature type="region of interest" description="Disordered" evidence="6">
    <location>
        <begin position="351"/>
        <end position="392"/>
    </location>
</feature>
<feature type="domain" description="N-terminal" evidence="7">
    <location>
        <begin position="987"/>
        <end position="1068"/>
    </location>
</feature>
<feature type="compositionally biased region" description="Polar residues" evidence="6">
    <location>
        <begin position="371"/>
        <end position="384"/>
    </location>
</feature>
<name>A0A380KAZ7_9STRE</name>
<evidence type="ECO:0000256" key="5">
    <source>
        <dbReference type="SAM" id="Coils"/>
    </source>
</evidence>
<proteinExistence type="predicted"/>
<feature type="domain" description="Large polyvalent protein associated" evidence="8">
    <location>
        <begin position="668"/>
        <end position="773"/>
    </location>
</feature>
<dbReference type="Pfam" id="PF18840">
    <property type="entry name" value="LPD25"/>
    <property type="match status" value="1"/>
</dbReference>
<feature type="region of interest" description="Disordered" evidence="6">
    <location>
        <begin position="884"/>
        <end position="945"/>
    </location>
</feature>
<feature type="region of interest" description="Disordered" evidence="6">
    <location>
        <begin position="1283"/>
        <end position="1307"/>
    </location>
</feature>
<dbReference type="InterPro" id="IPR041045">
    <property type="entry name" value="LPD25"/>
</dbReference>
<evidence type="ECO:0000256" key="1">
    <source>
        <dbReference type="ARBA" id="ARBA00004613"/>
    </source>
</evidence>
<feature type="coiled-coil region" evidence="5">
    <location>
        <begin position="640"/>
        <end position="667"/>
    </location>
</feature>
<dbReference type="Gene3D" id="3.40.1360.10">
    <property type="match status" value="1"/>
</dbReference>
<evidence type="ECO:0000313" key="9">
    <source>
        <dbReference type="EMBL" id="SUN61430.1"/>
    </source>
</evidence>
<dbReference type="GO" id="GO:0003697">
    <property type="term" value="F:single-stranded DNA binding"/>
    <property type="evidence" value="ECO:0007669"/>
    <property type="project" value="InterPro"/>
</dbReference>
<dbReference type="Gene3D" id="3.90.580.10">
    <property type="entry name" value="Zinc finger, CHC2-type domain"/>
    <property type="match status" value="1"/>
</dbReference>
<dbReference type="Pfam" id="PF13155">
    <property type="entry name" value="Toprim_2"/>
    <property type="match status" value="1"/>
</dbReference>
<evidence type="ECO:0000313" key="10">
    <source>
        <dbReference type="Proteomes" id="UP000254924"/>
    </source>
</evidence>
<feature type="compositionally biased region" description="Acidic residues" evidence="6">
    <location>
        <begin position="897"/>
        <end position="906"/>
    </location>
</feature>
<dbReference type="InterPro" id="IPR036977">
    <property type="entry name" value="DNA_primase_Znf_CHC2"/>
</dbReference>
<protein>
    <submittedName>
        <fullName evidence="9">Putative conjugative transposon membrane protein</fullName>
    </submittedName>
</protein>
<dbReference type="InterPro" id="IPR059100">
    <property type="entry name" value="TSP3_bac"/>
</dbReference>
<feature type="coiled-coil region" evidence="5">
    <location>
        <begin position="430"/>
        <end position="457"/>
    </location>
</feature>